<protein>
    <submittedName>
        <fullName evidence="1">Uncharacterized protein</fullName>
    </submittedName>
</protein>
<dbReference type="EMBL" id="LZMT01000058">
    <property type="protein sequence ID" value="OBX60724.1"/>
    <property type="molecule type" value="Genomic_DNA"/>
</dbReference>
<proteinExistence type="predicted"/>
<gene>
    <name evidence="1" type="ORF">A9299_05890</name>
</gene>
<dbReference type="AlphaFoldDB" id="A0AA91FIS0"/>
<organism evidence="1">
    <name type="scientific">Faucicola osloensis</name>
    <name type="common">Moraxella osloensis</name>
    <dbReference type="NCBI Taxonomy" id="34062"/>
    <lineage>
        <taxon>Bacteria</taxon>
        <taxon>Pseudomonadati</taxon>
        <taxon>Pseudomonadota</taxon>
        <taxon>Gammaproteobacteria</taxon>
        <taxon>Moraxellales</taxon>
        <taxon>Moraxellaceae</taxon>
        <taxon>Faucicola</taxon>
    </lineage>
</organism>
<comment type="caution">
    <text evidence="1">The sequence shown here is derived from an EMBL/GenBank/DDBJ whole genome shotgun (WGS) entry which is preliminary data.</text>
</comment>
<evidence type="ECO:0000313" key="1">
    <source>
        <dbReference type="EMBL" id="OBX60724.1"/>
    </source>
</evidence>
<name>A0AA91FIS0_FAUOS</name>
<sequence>MNTLRKMQFSVTPINTLGNCLDTLPNLVVVGRVKNWILDISKVSLQYFMKILNRNGQSIMLMVIAHWV</sequence>
<accession>A0AA91FIS0</accession>
<reference evidence="1" key="1">
    <citation type="submission" date="2016-06" db="EMBL/GenBank/DDBJ databases">
        <title>Draft genome of Moraxella osloensis CCUG 67237.</title>
        <authorList>
            <person name="Salva-Serra F."/>
            <person name="Engstrom-Jakobsson H."/>
            <person name="Thorell K."/>
            <person name="Gonzales-Siles L."/>
            <person name="Karlsson R."/>
            <person name="Boulund F."/>
            <person name="Engstrand L."/>
            <person name="Kristiansson E."/>
            <person name="Moore E."/>
        </authorList>
    </citation>
    <scope>NUCLEOTIDE SEQUENCE [LARGE SCALE GENOMIC DNA]</scope>
    <source>
        <strain evidence="1">CCUG 67237</strain>
    </source>
</reference>